<dbReference type="InterPro" id="IPR001647">
    <property type="entry name" value="HTH_TetR"/>
</dbReference>
<reference evidence="7 8" key="1">
    <citation type="submission" date="2023-03" db="EMBL/GenBank/DDBJ databases">
        <title>Isolation and description of six Streptomyces strains from soil environments, able to metabolize different microbial glucans.</title>
        <authorList>
            <person name="Widen T."/>
            <person name="Larsbrink J."/>
        </authorList>
    </citation>
    <scope>NUCLEOTIDE SEQUENCE [LARGE SCALE GENOMIC DNA]</scope>
    <source>
        <strain evidence="7 8">Alt3</strain>
    </source>
</reference>
<evidence type="ECO:0000259" key="6">
    <source>
        <dbReference type="PROSITE" id="PS50977"/>
    </source>
</evidence>
<evidence type="ECO:0000256" key="1">
    <source>
        <dbReference type="ARBA" id="ARBA00023015"/>
    </source>
</evidence>
<dbReference type="PANTHER" id="PTHR30055">
    <property type="entry name" value="HTH-TYPE TRANSCRIPTIONAL REGULATOR RUTR"/>
    <property type="match status" value="1"/>
</dbReference>
<dbReference type="Gene3D" id="1.10.357.10">
    <property type="entry name" value="Tetracycline Repressor, domain 2"/>
    <property type="match status" value="1"/>
</dbReference>
<organism evidence="7 8">
    <name type="scientific">Streptomyces glycanivorans</name>
    <dbReference type="NCBI Taxonomy" id="3033808"/>
    <lineage>
        <taxon>Bacteria</taxon>
        <taxon>Bacillati</taxon>
        <taxon>Actinomycetota</taxon>
        <taxon>Actinomycetes</taxon>
        <taxon>Kitasatosporales</taxon>
        <taxon>Streptomycetaceae</taxon>
        <taxon>Streptomyces</taxon>
    </lineage>
</organism>
<dbReference type="PRINTS" id="PR00455">
    <property type="entry name" value="HTHTETR"/>
</dbReference>
<name>A0ABY9J9H1_9ACTN</name>
<dbReference type="Proteomes" id="UP001224433">
    <property type="component" value="Chromosome"/>
</dbReference>
<dbReference type="InterPro" id="IPR009057">
    <property type="entry name" value="Homeodomain-like_sf"/>
</dbReference>
<keyword evidence="3" id="KW-0804">Transcription</keyword>
<accession>A0ABY9J9H1</accession>
<feature type="region of interest" description="Disordered" evidence="5">
    <location>
        <begin position="1"/>
        <end position="23"/>
    </location>
</feature>
<evidence type="ECO:0000313" key="8">
    <source>
        <dbReference type="Proteomes" id="UP001224433"/>
    </source>
</evidence>
<dbReference type="SUPFAM" id="SSF46689">
    <property type="entry name" value="Homeodomain-like"/>
    <property type="match status" value="1"/>
</dbReference>
<dbReference type="RefSeq" id="WP_187282473.1">
    <property type="nucleotide sequence ID" value="NZ_CP120983.1"/>
</dbReference>
<evidence type="ECO:0000256" key="2">
    <source>
        <dbReference type="ARBA" id="ARBA00023125"/>
    </source>
</evidence>
<evidence type="ECO:0000256" key="4">
    <source>
        <dbReference type="PROSITE-ProRule" id="PRU00335"/>
    </source>
</evidence>
<keyword evidence="2 4" id="KW-0238">DNA-binding</keyword>
<feature type="DNA-binding region" description="H-T-H motif" evidence="4">
    <location>
        <begin position="46"/>
        <end position="65"/>
    </location>
</feature>
<keyword evidence="8" id="KW-1185">Reference proteome</keyword>
<feature type="domain" description="HTH tetR-type" evidence="6">
    <location>
        <begin position="23"/>
        <end position="83"/>
    </location>
</feature>
<dbReference type="EMBL" id="CP120983">
    <property type="protein sequence ID" value="WLQ63029.1"/>
    <property type="molecule type" value="Genomic_DNA"/>
</dbReference>
<dbReference type="InterPro" id="IPR050109">
    <property type="entry name" value="HTH-type_TetR-like_transc_reg"/>
</dbReference>
<gene>
    <name evidence="7" type="ORF">P8A20_05195</name>
</gene>
<sequence>MSSSSEQSSATHGIRAPKQERSQRSFELALDTTLELLAEKGYAGFALTEVSKRSGVSIGSIYTRVDGRDDLLRAAQSRFQERMLAEHRSLAEPDRWVGVPLEELLPRLIAEFAELLERQGRVLGAFLQRGAVDPEVARAGKVSYFDIRDRFIGLLLSRRDEISHPDPVRAVGSCFTTVYAALARGLALDVAVEAAEGTDMSTLLEDLGAMTLAFLRTDAA</sequence>
<protein>
    <submittedName>
        <fullName evidence="7">Helix-turn-helix domain containing protein</fullName>
    </submittedName>
</protein>
<dbReference type="PANTHER" id="PTHR30055:SF234">
    <property type="entry name" value="HTH-TYPE TRANSCRIPTIONAL REGULATOR BETI"/>
    <property type="match status" value="1"/>
</dbReference>
<dbReference type="PROSITE" id="PS50977">
    <property type="entry name" value="HTH_TETR_2"/>
    <property type="match status" value="1"/>
</dbReference>
<evidence type="ECO:0000256" key="5">
    <source>
        <dbReference type="SAM" id="MobiDB-lite"/>
    </source>
</evidence>
<evidence type="ECO:0000313" key="7">
    <source>
        <dbReference type="EMBL" id="WLQ63029.1"/>
    </source>
</evidence>
<feature type="compositionally biased region" description="Polar residues" evidence="5">
    <location>
        <begin position="1"/>
        <end position="11"/>
    </location>
</feature>
<keyword evidence="1" id="KW-0805">Transcription regulation</keyword>
<dbReference type="Pfam" id="PF00440">
    <property type="entry name" value="TetR_N"/>
    <property type="match status" value="1"/>
</dbReference>
<evidence type="ECO:0000256" key="3">
    <source>
        <dbReference type="ARBA" id="ARBA00023163"/>
    </source>
</evidence>
<proteinExistence type="predicted"/>